<dbReference type="VEuPathDB" id="PiroplasmaDB:BEWA_000610"/>
<protein>
    <submittedName>
        <fullName evidence="2">Uncharacterized protein</fullName>
    </submittedName>
</protein>
<evidence type="ECO:0000313" key="3">
    <source>
        <dbReference type="Proteomes" id="UP000031512"/>
    </source>
</evidence>
<evidence type="ECO:0000313" key="2">
    <source>
        <dbReference type="EMBL" id="AFZ80656.1"/>
    </source>
</evidence>
<dbReference type="EMBL" id="CP001670">
    <property type="protein sequence ID" value="AFZ80656.1"/>
    <property type="molecule type" value="Genomic_DNA"/>
</dbReference>
<dbReference type="RefSeq" id="XP_004830322.1">
    <property type="nucleotide sequence ID" value="XM_004830265.1"/>
</dbReference>
<reference evidence="2 3" key="1">
    <citation type="journal article" date="2012" name="BMC Genomics">
        <title>Comparative genomic analysis and phylogenetic position of Theileria equi.</title>
        <authorList>
            <person name="Kappmeyer L.S."/>
            <person name="Thiagarajan M."/>
            <person name="Herndon D.R."/>
            <person name="Ramsay J.D."/>
            <person name="Caler E."/>
            <person name="Djikeng A."/>
            <person name="Gillespie J.J."/>
            <person name="Lau A.O."/>
            <person name="Roalson E.H."/>
            <person name="Silva J.C."/>
            <person name="Silva M.G."/>
            <person name="Suarez C.E."/>
            <person name="Ueti M.W."/>
            <person name="Nene V.M."/>
            <person name="Mealey R.H."/>
            <person name="Knowles D.P."/>
            <person name="Brayton K.A."/>
        </authorList>
    </citation>
    <scope>NUCLEOTIDE SEQUENCE [LARGE SCALE GENOMIC DNA]</scope>
    <source>
        <strain evidence="2 3">WA</strain>
    </source>
</reference>
<gene>
    <name evidence="2" type="ORF">BEWA_000610</name>
</gene>
<dbReference type="Proteomes" id="UP000031512">
    <property type="component" value="Chromosome 3"/>
</dbReference>
<dbReference type="GeneID" id="15805428"/>
<feature type="compositionally biased region" description="Basic and acidic residues" evidence="1">
    <location>
        <begin position="300"/>
        <end position="313"/>
    </location>
</feature>
<keyword evidence="3" id="KW-1185">Reference proteome</keyword>
<feature type="compositionally biased region" description="Acidic residues" evidence="1">
    <location>
        <begin position="271"/>
        <end position="286"/>
    </location>
</feature>
<feature type="region of interest" description="Disordered" evidence="1">
    <location>
        <begin position="270"/>
        <end position="364"/>
    </location>
</feature>
<sequence>MMDVKGYTKYKYSYTSDKKFVRYGNVSLEYGDDGSLTLDDITGDLSAYYWDQDKEHRKKPLLMEVTLGGEFRGMKAYYSNKGEQNNGKWRSIVPKHLDVENGLRFPPDELEEQLHELKCQLLNPVVIDITKPIGRYKNTCYEGKNCGNESCTENVTVDDYRDSQYEEIDLEKYTAWKHTYRGKNFTIAGFKTDPSEGNTPLGLTILDVKEVLVLFEKSEKGPPGATSKPLIAYIKTGSGNIYGWSKNFDQNGKWAEEKILKGIKLHAKTEQDEEKEAYFDEGEDGEKGESGTTGSVTKAAGEKKEASDVKPAESDSANHLAPEQASGDVPISGVTSNGAGEDSVLKLETADPPPSVKEEVILHV</sequence>
<accession>L0B068</accession>
<dbReference type="KEGG" id="beq:BEWA_000610"/>
<dbReference type="AlphaFoldDB" id="L0B068"/>
<proteinExistence type="predicted"/>
<organism evidence="2 3">
    <name type="scientific">Theileria equi strain WA</name>
    <dbReference type="NCBI Taxonomy" id="1537102"/>
    <lineage>
        <taxon>Eukaryota</taxon>
        <taxon>Sar</taxon>
        <taxon>Alveolata</taxon>
        <taxon>Apicomplexa</taxon>
        <taxon>Aconoidasida</taxon>
        <taxon>Piroplasmida</taxon>
        <taxon>Theileriidae</taxon>
        <taxon>Theileria</taxon>
    </lineage>
</organism>
<name>L0B068_THEEQ</name>
<evidence type="ECO:0000256" key="1">
    <source>
        <dbReference type="SAM" id="MobiDB-lite"/>
    </source>
</evidence>